<dbReference type="InterPro" id="IPR029058">
    <property type="entry name" value="AB_hydrolase_fold"/>
</dbReference>
<dbReference type="InterPro" id="IPR013228">
    <property type="entry name" value="PE-PPE_C"/>
</dbReference>
<evidence type="ECO:0000313" key="3">
    <source>
        <dbReference type="EMBL" id="BBX56089.1"/>
    </source>
</evidence>
<accession>A0A7I7L9H7</accession>
<sequence length="531" mass="54758">MIPNTRGSGLVLIDRAWARIAGKDGEMSYVLTAPDLLASAATDVNGIAATLQVANSAAAAPTSGLLAAAQDEVSAAIAKVFSAYGQEYQAAIAQASACHTEFTRALAAAGAAYAQAEAANASLITAGVSDALTAITTPIQSLLGPAAIGTGGAGSAGALTAVSSTLMADPVVALIMGGTSVPLPGPGYVSDINNNYIQPLFSGAIPQALFTPEQFWPVTPGLGNLTFNQSVAQGVTLLKDAINTQLALGNKVVAFGYSQSATIVNNEILALMAMGTGAPDPGDLSFIMVGAPNNPDGGLLARFPGFYIPFLEVSFNGATPAANPYPTSIFTAQYDGIAHAPQYPLNILSDINAIMGYFHVHGKYPDLMSGQAIQLPTSPGYTGNTDYYMYLTQDLPLVQPIRDIPYAGPPLADLIQPQLRVLVDLGYSDYGPGLSYADVPTPAGLLSVPNPFAVSYYLLKGSLQAPYGAAVEIGVEAGLLGPESFPDTYLWMPSLNPGLNFYLGQPSVTLLSLLSGGLGDIFHLIPPPVFP</sequence>
<dbReference type="Pfam" id="PF00934">
    <property type="entry name" value="PE"/>
    <property type="match status" value="1"/>
</dbReference>
<name>A0A7I7L9H7_9MYCO</name>
<protein>
    <submittedName>
        <fullName evidence="3">PE family protein PE4</fullName>
    </submittedName>
</protein>
<evidence type="ECO:0000313" key="4">
    <source>
        <dbReference type="Proteomes" id="UP000467164"/>
    </source>
</evidence>
<dbReference type="InterPro" id="IPR038332">
    <property type="entry name" value="PPE_sf"/>
</dbReference>
<keyword evidence="4" id="KW-1185">Reference proteome</keyword>
<dbReference type="SUPFAM" id="SSF53474">
    <property type="entry name" value="alpha/beta-Hydrolases"/>
    <property type="match status" value="1"/>
</dbReference>
<dbReference type="Proteomes" id="UP000467164">
    <property type="component" value="Chromosome"/>
</dbReference>
<gene>
    <name evidence="3" type="primary">PE4</name>
    <name evidence="3" type="ORF">MSHO_14340</name>
</gene>
<dbReference type="EMBL" id="AP022572">
    <property type="protein sequence ID" value="BBX56089.1"/>
    <property type="molecule type" value="Genomic_DNA"/>
</dbReference>
<organism evidence="3 4">
    <name type="scientific">Mycobacterium shottsii</name>
    <dbReference type="NCBI Taxonomy" id="133549"/>
    <lineage>
        <taxon>Bacteria</taxon>
        <taxon>Bacillati</taxon>
        <taxon>Actinomycetota</taxon>
        <taxon>Actinomycetes</taxon>
        <taxon>Mycobacteriales</taxon>
        <taxon>Mycobacteriaceae</taxon>
        <taxon>Mycobacterium</taxon>
        <taxon>Mycobacterium ulcerans group</taxon>
    </lineage>
</organism>
<evidence type="ECO:0000259" key="1">
    <source>
        <dbReference type="Pfam" id="PF00934"/>
    </source>
</evidence>
<proteinExistence type="predicted"/>
<reference evidence="3 4" key="1">
    <citation type="journal article" date="2019" name="Emerg. Microbes Infect.">
        <title>Comprehensive subspecies identification of 175 nontuberculous mycobacteria species based on 7547 genomic profiles.</title>
        <authorList>
            <person name="Matsumoto Y."/>
            <person name="Kinjo T."/>
            <person name="Motooka D."/>
            <person name="Nabeya D."/>
            <person name="Jung N."/>
            <person name="Uechi K."/>
            <person name="Horii T."/>
            <person name="Iida T."/>
            <person name="Fujita J."/>
            <person name="Nakamura S."/>
        </authorList>
    </citation>
    <scope>NUCLEOTIDE SEQUENCE [LARGE SCALE GENOMIC DNA]</scope>
    <source>
        <strain evidence="3 4">JCM 12657</strain>
    </source>
</reference>
<feature type="domain" description="PE" evidence="1">
    <location>
        <begin position="30"/>
        <end position="120"/>
    </location>
</feature>
<dbReference type="KEGG" id="msho:MSHO_14340"/>
<dbReference type="Gene3D" id="1.10.287.850">
    <property type="entry name" value="HP0062-like domain"/>
    <property type="match status" value="1"/>
</dbReference>
<dbReference type="SUPFAM" id="SSF140459">
    <property type="entry name" value="PE/PPE dimer-like"/>
    <property type="match status" value="1"/>
</dbReference>
<dbReference type="InterPro" id="IPR000084">
    <property type="entry name" value="PE-PGRS_N"/>
</dbReference>
<dbReference type="AlphaFoldDB" id="A0A7I7L9H7"/>
<feature type="domain" description="PE-PPE" evidence="2">
    <location>
        <begin position="203"/>
        <end position="428"/>
    </location>
</feature>
<dbReference type="Gene3D" id="3.40.50.1820">
    <property type="entry name" value="alpha/beta hydrolase"/>
    <property type="match status" value="1"/>
</dbReference>
<dbReference type="Pfam" id="PF08237">
    <property type="entry name" value="PE-PPE"/>
    <property type="match status" value="1"/>
</dbReference>
<evidence type="ECO:0000259" key="2">
    <source>
        <dbReference type="Pfam" id="PF08237"/>
    </source>
</evidence>